<dbReference type="Gene3D" id="3.40.50.2000">
    <property type="entry name" value="Glycogen Phosphorylase B"/>
    <property type="match status" value="2"/>
</dbReference>
<dbReference type="Pfam" id="PF00201">
    <property type="entry name" value="UDPGT"/>
    <property type="match status" value="1"/>
</dbReference>
<feature type="transmembrane region" description="Helical" evidence="4">
    <location>
        <begin position="492"/>
        <end position="517"/>
    </location>
</feature>
<dbReference type="EC" id="2.4.1.-" evidence="6"/>
<evidence type="ECO:0000256" key="2">
    <source>
        <dbReference type="ARBA" id="ARBA00022676"/>
    </source>
</evidence>
<proteinExistence type="inferred from homology"/>
<dbReference type="SUPFAM" id="SSF53756">
    <property type="entry name" value="UDP-Glycosyltransferase/glycogen phosphorylase"/>
    <property type="match status" value="1"/>
</dbReference>
<evidence type="ECO:0000256" key="1">
    <source>
        <dbReference type="ARBA" id="ARBA00009995"/>
    </source>
</evidence>
<keyword evidence="2 6" id="KW-0328">Glycosyltransferase</keyword>
<keyword evidence="4" id="KW-0472">Membrane</keyword>
<dbReference type="GO" id="GO:0008194">
    <property type="term" value="F:UDP-glycosyltransferase activity"/>
    <property type="evidence" value="ECO:0007669"/>
    <property type="project" value="InterPro"/>
</dbReference>
<dbReference type="CDD" id="cd03784">
    <property type="entry name" value="GT1_Gtf-like"/>
    <property type="match status" value="1"/>
</dbReference>
<reference evidence="6" key="3">
    <citation type="submission" date="2015-04" db="EMBL/GenBank/DDBJ databases">
        <authorList>
            <consortium name="FlyBase"/>
        </authorList>
    </citation>
    <scope>NUCLEOTIDE SEQUENCE</scope>
    <source>
        <strain evidence="6">W501</strain>
    </source>
</reference>
<feature type="chain" id="PRO_5005321575" evidence="5">
    <location>
        <begin position="25"/>
        <end position="529"/>
    </location>
</feature>
<sequence>MESQWNRWIVLAILGLALGQISQAAKILVLFPHVNEGHFAVMRTLVTELANREHTIEVYTGHGLGESLDNVTETVTAEFPFWSELQKQAAPKGNLADLGRLPIEKLRQSLASVGARALDHFLAQEPIQRLLKMSYLEFDFDVILVDYFYTEALLALGALHQRPVVGIISTDFGNYMDAVQEALVPAACSPIDFERDQPEMGFSERLENIRTCIARRKQFIKDHYGGQEQLVAKYFQLQSSIPELQASQLSVLLLNSHVPLITPKVSIQQIVPAGGLHIRGPKELPWNVKRFLEEARPGAIYVQLGNEQACGQLPKEKLETLFAFFSSRKQSIIWTCHDVKTLEGLPKNVMIQHAVPQIDILAHPRVKAFLTNGDLLNLQEGIMRNVPILGLPLFQHEVRNMELAVRLGVGLQLEEGNVTTESLNWAVDRLLLESHFQLTIRDVSLEFRDRPLGALASALFWVNYVARHKGGSALRTRGIGISSCQLHLFDLFVFYAGIATLVVTLLAALSFGGFYIWNKKNNSKSTKVN</sequence>
<evidence type="ECO:0000256" key="4">
    <source>
        <dbReference type="SAM" id="Phobius"/>
    </source>
</evidence>
<gene>
    <name evidence="6" type="primary">Dsim\GD25117</name>
    <name evidence="6" type="ORF">Dsimw501_GD25117</name>
</gene>
<reference evidence="6" key="1">
    <citation type="journal article" date="2013" name="Genome Res.">
        <title>A second-generation assembly of the Drosophila simulans genome provides new insights into patterns of lineage-specific divergence.</title>
        <authorList>
            <person name="Hu T.T."/>
            <person name="Eisen M.B."/>
            <person name="Thornton K.R."/>
            <person name="Andolfatto P."/>
        </authorList>
    </citation>
    <scope>NUCLEOTIDE SEQUENCE [LARGE SCALE GENOMIC DNA]</scope>
    <source>
        <strain evidence="6">W501</strain>
    </source>
</reference>
<protein>
    <submittedName>
        <fullName evidence="6">Uncharacterized protein</fullName>
        <ecNumber evidence="6">2.4.1.-</ecNumber>
    </submittedName>
</protein>
<dbReference type="PANTHER" id="PTHR48043:SF159">
    <property type="entry name" value="EG:EG0003.4 PROTEIN-RELATED"/>
    <property type="match status" value="1"/>
</dbReference>
<dbReference type="InterPro" id="IPR050271">
    <property type="entry name" value="UDP-glycosyltransferase"/>
</dbReference>
<keyword evidence="3 6" id="KW-0808">Transferase</keyword>
<evidence type="ECO:0000256" key="3">
    <source>
        <dbReference type="ARBA" id="ARBA00022679"/>
    </source>
</evidence>
<dbReference type="Bgee" id="FBgn0196429">
    <property type="expression patterns" value="Expressed in embryo and 3 other cell types or tissues"/>
</dbReference>
<dbReference type="KEGG" id="dsi:Dsimw501_GD25117"/>
<reference evidence="6" key="2">
    <citation type="submission" date="2014-06" db="EMBL/GenBank/DDBJ databases">
        <authorList>
            <person name="Hu T."/>
            <person name="Eisen M.B."/>
            <person name="Thornton K.R."/>
            <person name="Andolfatto P."/>
        </authorList>
    </citation>
    <scope>NUCLEOTIDE SEQUENCE</scope>
    <source>
        <strain evidence="6">W501</strain>
    </source>
</reference>
<dbReference type="InterPro" id="IPR002213">
    <property type="entry name" value="UDP_glucos_trans"/>
</dbReference>
<accession>A0A0J9RJ13</accession>
<feature type="signal peptide" evidence="5">
    <location>
        <begin position="1"/>
        <end position="24"/>
    </location>
</feature>
<keyword evidence="4" id="KW-1133">Transmembrane helix</keyword>
<dbReference type="AlphaFoldDB" id="A0A0J9RJ13"/>
<dbReference type="PANTHER" id="PTHR48043">
    <property type="entry name" value="EG:EG0003.4 PROTEIN-RELATED"/>
    <property type="match status" value="1"/>
</dbReference>
<dbReference type="EMBL" id="CM002911">
    <property type="protein sequence ID" value="KMY95822.1"/>
    <property type="molecule type" value="Genomic_DNA"/>
</dbReference>
<dbReference type="OrthoDB" id="5835829at2759"/>
<dbReference type="FunFam" id="3.40.50.2000:FF:000420">
    <property type="entry name" value="GD25117"/>
    <property type="match status" value="1"/>
</dbReference>
<dbReference type="Proteomes" id="UP000035880">
    <property type="component" value="Chromosome 2R"/>
</dbReference>
<evidence type="ECO:0000313" key="6">
    <source>
        <dbReference type="EMBL" id="KMY95822.1"/>
    </source>
</evidence>
<name>A0A0J9RJ13_DROSI</name>
<organism evidence="6">
    <name type="scientific">Drosophila simulans</name>
    <name type="common">Fruit fly</name>
    <dbReference type="NCBI Taxonomy" id="7240"/>
    <lineage>
        <taxon>Eukaryota</taxon>
        <taxon>Metazoa</taxon>
        <taxon>Ecdysozoa</taxon>
        <taxon>Arthropoda</taxon>
        <taxon>Hexapoda</taxon>
        <taxon>Insecta</taxon>
        <taxon>Pterygota</taxon>
        <taxon>Neoptera</taxon>
        <taxon>Endopterygota</taxon>
        <taxon>Diptera</taxon>
        <taxon>Brachycera</taxon>
        <taxon>Muscomorpha</taxon>
        <taxon>Ephydroidea</taxon>
        <taxon>Drosophilidae</taxon>
        <taxon>Drosophila</taxon>
        <taxon>Sophophora</taxon>
    </lineage>
</organism>
<evidence type="ECO:0000256" key="5">
    <source>
        <dbReference type="SAM" id="SignalP"/>
    </source>
</evidence>
<keyword evidence="5" id="KW-0732">Signal</keyword>
<keyword evidence="4" id="KW-0812">Transmembrane</keyword>
<comment type="similarity">
    <text evidence="1">Belongs to the UDP-glycosyltransferase family.</text>
</comment>